<organism evidence="2 3">
    <name type="scientific">Desulfatitalea alkaliphila</name>
    <dbReference type="NCBI Taxonomy" id="2929485"/>
    <lineage>
        <taxon>Bacteria</taxon>
        <taxon>Pseudomonadati</taxon>
        <taxon>Thermodesulfobacteriota</taxon>
        <taxon>Desulfobacteria</taxon>
        <taxon>Desulfobacterales</taxon>
        <taxon>Desulfosarcinaceae</taxon>
        <taxon>Desulfatitalea</taxon>
    </lineage>
</organism>
<dbReference type="Pfam" id="PF03811">
    <property type="entry name" value="Zn_ribbon_InsA"/>
    <property type="match status" value="1"/>
</dbReference>
<keyword evidence="3" id="KW-1185">Reference proteome</keyword>
<dbReference type="InterPro" id="IPR003220">
    <property type="entry name" value="InsA_N_dom_Znf"/>
</dbReference>
<dbReference type="EMBL" id="JALJRB010000005">
    <property type="protein sequence ID" value="MCJ8500260.1"/>
    <property type="molecule type" value="Genomic_DNA"/>
</dbReference>
<dbReference type="RefSeq" id="WP_246904175.1">
    <property type="nucleotide sequence ID" value="NZ_JALJRB010000005.1"/>
</dbReference>
<evidence type="ECO:0000259" key="1">
    <source>
        <dbReference type="Pfam" id="PF03811"/>
    </source>
</evidence>
<gene>
    <name evidence="2" type="ORF">MRX98_06710</name>
</gene>
<dbReference type="Proteomes" id="UP001165427">
    <property type="component" value="Unassembled WGS sequence"/>
</dbReference>
<proteinExistence type="predicted"/>
<accession>A0AA41R392</accession>
<dbReference type="AlphaFoldDB" id="A0AA41R392"/>
<evidence type="ECO:0000313" key="2">
    <source>
        <dbReference type="EMBL" id="MCJ8500260.1"/>
    </source>
</evidence>
<protein>
    <recommendedName>
        <fullName evidence="1">InsA N-terminal zinc ribbon domain-containing protein</fullName>
    </recommendedName>
</protein>
<comment type="caution">
    <text evidence="2">The sequence shown here is derived from an EMBL/GenBank/DDBJ whole genome shotgun (WGS) entry which is preliminary data.</text>
</comment>
<dbReference type="InterPro" id="IPR024064">
    <property type="entry name" value="FdhE-like_sf"/>
</dbReference>
<reference evidence="2" key="1">
    <citation type="submission" date="2022-04" db="EMBL/GenBank/DDBJ databases">
        <title>Desulfatitalea alkaliphila sp. nov., a novel anaerobic sulfate-reducing bacterium isolated from terrestrial mud volcano, Taman Peninsula, Russia.</title>
        <authorList>
            <person name="Khomyakova M.A."/>
            <person name="Merkel A.Y."/>
            <person name="Slobodkin A.I."/>
        </authorList>
    </citation>
    <scope>NUCLEOTIDE SEQUENCE</scope>
    <source>
        <strain evidence="2">M08but</strain>
    </source>
</reference>
<name>A0AA41R392_9BACT</name>
<dbReference type="SUPFAM" id="SSF144020">
    <property type="entry name" value="FdhE-like"/>
    <property type="match status" value="1"/>
</dbReference>
<feature type="domain" description="InsA N-terminal zinc ribbon" evidence="1">
    <location>
        <begin position="3"/>
        <end position="33"/>
    </location>
</feature>
<sequence>MAATIRCPRCGADALYAYGRIKNGKQRFLCLMCNRQFVPVKKQSSPPMAQRPRCPLCGSAMHVYRRQSGRIRFRCAAYPECRGYSKITA</sequence>
<evidence type="ECO:0000313" key="3">
    <source>
        <dbReference type="Proteomes" id="UP001165427"/>
    </source>
</evidence>
<dbReference type="GO" id="GO:0006313">
    <property type="term" value="P:DNA transposition"/>
    <property type="evidence" value="ECO:0007669"/>
    <property type="project" value="InterPro"/>
</dbReference>